<evidence type="ECO:0000256" key="1">
    <source>
        <dbReference type="ARBA" id="ARBA00010164"/>
    </source>
</evidence>
<accession>A0ABV3SC91</accession>
<evidence type="ECO:0000313" key="6">
    <source>
        <dbReference type="Proteomes" id="UP001556653"/>
    </source>
</evidence>
<keyword evidence="3" id="KW-0418">Kinase</keyword>
<evidence type="ECO:0000256" key="2">
    <source>
        <dbReference type="ARBA" id="ARBA00022679"/>
    </source>
</evidence>
<dbReference type="RefSeq" id="WP_367968030.1">
    <property type="nucleotide sequence ID" value="NZ_JBAKFJ010000002.1"/>
</dbReference>
<proteinExistence type="inferred from homology"/>
<keyword evidence="6" id="KW-1185">Reference proteome</keyword>
<dbReference type="Pfam" id="PF07804">
    <property type="entry name" value="HipA_C"/>
    <property type="match status" value="1"/>
</dbReference>
<dbReference type="InterPro" id="IPR012893">
    <property type="entry name" value="HipA-like_C"/>
</dbReference>
<evidence type="ECO:0000313" key="5">
    <source>
        <dbReference type="EMBL" id="MEX0387354.1"/>
    </source>
</evidence>
<comment type="similarity">
    <text evidence="1">Belongs to the HipA Ser/Thr kinase family.</text>
</comment>
<organism evidence="5 6">
    <name type="scientific">Spiribacter onubensis</name>
    <dbReference type="NCBI Taxonomy" id="3122420"/>
    <lineage>
        <taxon>Bacteria</taxon>
        <taxon>Pseudomonadati</taxon>
        <taxon>Pseudomonadota</taxon>
        <taxon>Gammaproteobacteria</taxon>
        <taxon>Chromatiales</taxon>
        <taxon>Ectothiorhodospiraceae</taxon>
        <taxon>Spiribacter</taxon>
    </lineage>
</organism>
<sequence length="433" mass="47608">MMTSSAQQPLSAYAWIWLPGRTEPVVAGRLDARADVVTFTYGRRYITRHDAIPIYRDLPLVRGVQYPSDGLLMAGSIRDAAPDAWGRRIIMDRLDGYRGTSLDTASLGEITYLLESGSDRIGALDFQRSADRYASRLTANADLAELMTAADRVDRGVPLSPELDRALQHGTSIGGARPKALIEDDARKFVAKFSSSADLFSVVRAEYIAMRLAALCGLDVAEVTLRRVLGRDVLLVQRFDRVRATAGWQRRALVSGLTLLGLDEMLARYASYEALAHVIRAGSRAPEADLRELFARLVFNILVGNTDDHARNHSAFWDGEWLSLSPAYDICPQSRVGGEASQAMAIVGEERSSRLASCLAAAPVFRLSMQDARAIADHQIRTIIHHWHSVCDEAGLAPAERIALWGRQFFNPFCIEGLEDMAPEIAAAVRAAL</sequence>
<reference evidence="5 6" key="1">
    <citation type="submission" date="2024-02" db="EMBL/GenBank/DDBJ databases">
        <title>New especies of Spiribacter isolated from saline water.</title>
        <authorList>
            <person name="Leon M.J."/>
            <person name="De La Haba R."/>
            <person name="Sanchez-Porro C."/>
            <person name="Ventosa A."/>
        </authorList>
    </citation>
    <scope>NUCLEOTIDE SEQUENCE [LARGE SCALE GENOMIC DNA]</scope>
    <source>
        <strain evidence="6">ag22IC4-227</strain>
    </source>
</reference>
<keyword evidence="2" id="KW-0808">Transferase</keyword>
<comment type="caution">
    <text evidence="5">The sequence shown here is derived from an EMBL/GenBank/DDBJ whole genome shotgun (WGS) entry which is preliminary data.</text>
</comment>
<dbReference type="PANTHER" id="PTHR37419">
    <property type="entry name" value="SERINE/THREONINE-PROTEIN KINASE TOXIN HIPA"/>
    <property type="match status" value="1"/>
</dbReference>
<dbReference type="PANTHER" id="PTHR37419:SF8">
    <property type="entry name" value="TOXIN YJJJ"/>
    <property type="match status" value="1"/>
</dbReference>
<evidence type="ECO:0000259" key="4">
    <source>
        <dbReference type="Pfam" id="PF07804"/>
    </source>
</evidence>
<dbReference type="InterPro" id="IPR052028">
    <property type="entry name" value="HipA_Ser/Thr_kinase"/>
</dbReference>
<feature type="domain" description="HipA-like C-terminal" evidence="4">
    <location>
        <begin position="171"/>
        <end position="387"/>
    </location>
</feature>
<gene>
    <name evidence="5" type="ORF">V6X64_10190</name>
</gene>
<dbReference type="EMBL" id="JBAKFJ010000002">
    <property type="protein sequence ID" value="MEX0387354.1"/>
    <property type="molecule type" value="Genomic_DNA"/>
</dbReference>
<name>A0ABV3SC91_9GAMM</name>
<dbReference type="Proteomes" id="UP001556653">
    <property type="component" value="Unassembled WGS sequence"/>
</dbReference>
<evidence type="ECO:0000256" key="3">
    <source>
        <dbReference type="ARBA" id="ARBA00022777"/>
    </source>
</evidence>
<protein>
    <submittedName>
        <fullName evidence="5">Type II toxin-antitoxin system HipA family toxin</fullName>
    </submittedName>
</protein>